<organism evidence="6 7">
    <name type="scientific">Gordonia rubripertincta NBRC 101908</name>
    <dbReference type="NCBI Taxonomy" id="1077975"/>
    <lineage>
        <taxon>Bacteria</taxon>
        <taxon>Bacillati</taxon>
        <taxon>Actinomycetota</taxon>
        <taxon>Actinomycetes</taxon>
        <taxon>Mycobacteriales</taxon>
        <taxon>Gordoniaceae</taxon>
        <taxon>Gordonia</taxon>
    </lineage>
</organism>
<evidence type="ECO:0000313" key="6">
    <source>
        <dbReference type="EMBL" id="GAB86961.1"/>
    </source>
</evidence>
<dbReference type="SUPFAM" id="SSF48498">
    <property type="entry name" value="Tetracyclin repressor-like, C-terminal domain"/>
    <property type="match status" value="1"/>
</dbReference>
<dbReference type="Pfam" id="PF00440">
    <property type="entry name" value="TetR_N"/>
    <property type="match status" value="1"/>
</dbReference>
<dbReference type="InterPro" id="IPR001647">
    <property type="entry name" value="HTH_TetR"/>
</dbReference>
<dbReference type="Gene3D" id="1.10.357.10">
    <property type="entry name" value="Tetracycline Repressor, domain 2"/>
    <property type="match status" value="1"/>
</dbReference>
<feature type="DNA-binding region" description="H-T-H motif" evidence="4">
    <location>
        <begin position="29"/>
        <end position="48"/>
    </location>
</feature>
<dbReference type="PANTHER" id="PTHR30055:SF234">
    <property type="entry name" value="HTH-TYPE TRANSCRIPTIONAL REGULATOR BETI"/>
    <property type="match status" value="1"/>
</dbReference>
<dbReference type="SUPFAM" id="SSF46689">
    <property type="entry name" value="Homeodomain-like"/>
    <property type="match status" value="1"/>
</dbReference>
<evidence type="ECO:0000256" key="2">
    <source>
        <dbReference type="ARBA" id="ARBA00023125"/>
    </source>
</evidence>
<keyword evidence="1" id="KW-0805">Transcription regulation</keyword>
<dbReference type="Proteomes" id="UP000010744">
    <property type="component" value="Unassembled WGS sequence"/>
</dbReference>
<dbReference type="PANTHER" id="PTHR30055">
    <property type="entry name" value="HTH-TYPE TRANSCRIPTIONAL REGULATOR RUTR"/>
    <property type="match status" value="1"/>
</dbReference>
<gene>
    <name evidence="6" type="ORF">GORBP_087_00040</name>
</gene>
<comment type="caution">
    <text evidence="6">The sequence shown here is derived from an EMBL/GenBank/DDBJ whole genome shotgun (WGS) entry which is preliminary data.</text>
</comment>
<keyword evidence="2 4" id="KW-0238">DNA-binding</keyword>
<sequence>MRMPVEERRELLLESAFRVIARRGVDGATTRAICAEAGVTLSTFHYVFATRDELLEALVERGTEKELTAVSAALEEGAQEISQGRSGAVAILESALSAYIDGVQTDPDREQAMISLNQYARQTDGLSDLGSQMYLRYYEAIAAALEGVAAATGTGWNRPTAELAPLVLAATDGITLSYLNIRDRAICDLIADAVVANLSTHIVYNPETTQNIPENAGEGHSTWT</sequence>
<proteinExistence type="predicted"/>
<reference evidence="6 7" key="1">
    <citation type="submission" date="2012-08" db="EMBL/GenBank/DDBJ databases">
        <title>Whole genome shotgun sequence of Gordonia rubripertincta NBRC 101908.</title>
        <authorList>
            <person name="Takarada H."/>
            <person name="Hosoyama A."/>
            <person name="Tsuchikane K."/>
            <person name="Katsumata H."/>
            <person name="Baba S."/>
            <person name="Ohji S."/>
            <person name="Yamazaki S."/>
            <person name="Fujita N."/>
        </authorList>
    </citation>
    <scope>NUCLEOTIDE SEQUENCE [LARGE SCALE GENOMIC DNA]</scope>
    <source>
        <strain evidence="6 7">NBRC 101908</strain>
    </source>
</reference>
<dbReference type="InterPro" id="IPR009057">
    <property type="entry name" value="Homeodomain-like_sf"/>
</dbReference>
<keyword evidence="7" id="KW-1185">Reference proteome</keyword>
<name>A0ABQ0HXH2_GORRU</name>
<dbReference type="InterPro" id="IPR050109">
    <property type="entry name" value="HTH-type_TetR-like_transc_reg"/>
</dbReference>
<feature type="domain" description="HTH tetR-type" evidence="5">
    <location>
        <begin position="6"/>
        <end position="66"/>
    </location>
</feature>
<dbReference type="EMBL" id="BAHB01000087">
    <property type="protein sequence ID" value="GAB86961.1"/>
    <property type="molecule type" value="Genomic_DNA"/>
</dbReference>
<evidence type="ECO:0000256" key="1">
    <source>
        <dbReference type="ARBA" id="ARBA00023015"/>
    </source>
</evidence>
<evidence type="ECO:0000256" key="3">
    <source>
        <dbReference type="ARBA" id="ARBA00023163"/>
    </source>
</evidence>
<evidence type="ECO:0000313" key="7">
    <source>
        <dbReference type="Proteomes" id="UP000010744"/>
    </source>
</evidence>
<evidence type="ECO:0000256" key="4">
    <source>
        <dbReference type="PROSITE-ProRule" id="PRU00335"/>
    </source>
</evidence>
<accession>A0ABQ0HXH2</accession>
<evidence type="ECO:0000259" key="5">
    <source>
        <dbReference type="PROSITE" id="PS50977"/>
    </source>
</evidence>
<dbReference type="InterPro" id="IPR036271">
    <property type="entry name" value="Tet_transcr_reg_TetR-rel_C_sf"/>
</dbReference>
<dbReference type="PROSITE" id="PS50977">
    <property type="entry name" value="HTH_TETR_2"/>
    <property type="match status" value="1"/>
</dbReference>
<keyword evidence="3" id="KW-0804">Transcription</keyword>
<protein>
    <submittedName>
        <fullName evidence="6">TetR family transcriptional regulator</fullName>
    </submittedName>
</protein>